<evidence type="ECO:0000313" key="6">
    <source>
        <dbReference type="EMBL" id="KAF3336055.1"/>
    </source>
</evidence>
<feature type="chain" id="PRO_5032657797" evidence="4">
    <location>
        <begin position="21"/>
        <end position="183"/>
    </location>
</feature>
<evidence type="ECO:0000256" key="2">
    <source>
        <dbReference type="ARBA" id="ARBA00023157"/>
    </source>
</evidence>
<dbReference type="GO" id="GO:0046910">
    <property type="term" value="F:pectinesterase inhibitor activity"/>
    <property type="evidence" value="ECO:0007669"/>
    <property type="project" value="InterPro"/>
</dbReference>
<evidence type="ECO:0000259" key="5">
    <source>
        <dbReference type="SMART" id="SM00856"/>
    </source>
</evidence>
<keyword evidence="7" id="KW-1185">Reference proteome</keyword>
<feature type="domain" description="Pectinesterase inhibitor" evidence="5">
    <location>
        <begin position="36"/>
        <end position="173"/>
    </location>
</feature>
<accession>A0A833R000</accession>
<evidence type="ECO:0000313" key="7">
    <source>
        <dbReference type="Proteomes" id="UP000623129"/>
    </source>
</evidence>
<dbReference type="Gene3D" id="1.20.140.40">
    <property type="entry name" value="Invertase/pectin methylesterase inhibitor family protein"/>
    <property type="match status" value="1"/>
</dbReference>
<keyword evidence="2" id="KW-1015">Disulfide bond</keyword>
<evidence type="ECO:0000256" key="3">
    <source>
        <dbReference type="ARBA" id="ARBA00038471"/>
    </source>
</evidence>
<dbReference type="PANTHER" id="PTHR35357:SF8">
    <property type="entry name" value="OS01G0111000 PROTEIN"/>
    <property type="match status" value="1"/>
</dbReference>
<reference evidence="6" key="1">
    <citation type="submission" date="2020-01" db="EMBL/GenBank/DDBJ databases">
        <title>Genome sequence of Kobresia littledalei, the first chromosome-level genome in the family Cyperaceae.</title>
        <authorList>
            <person name="Qu G."/>
        </authorList>
    </citation>
    <scope>NUCLEOTIDE SEQUENCE</scope>
    <source>
        <strain evidence="6">C.B.Clarke</strain>
        <tissue evidence="6">Leaf</tissue>
    </source>
</reference>
<feature type="signal peptide" evidence="4">
    <location>
        <begin position="1"/>
        <end position="20"/>
    </location>
</feature>
<dbReference type="SUPFAM" id="SSF101148">
    <property type="entry name" value="Plant invertase/pectin methylesterase inhibitor"/>
    <property type="match status" value="1"/>
</dbReference>
<dbReference type="Pfam" id="PF04043">
    <property type="entry name" value="PMEI"/>
    <property type="match status" value="1"/>
</dbReference>
<dbReference type="InterPro" id="IPR034086">
    <property type="entry name" value="PMEI_plant"/>
</dbReference>
<sequence>MGPFFYLLFLLSCHSLSISAAPPVAPPKLGEACNNVGGWYITSQVCHSVLDTDPQSQTADLNGIAIIAVNIATRNATLVLTDIKRFLQATSDPIQQKALQTCVQVYTDIIPKLKVAAESIKSNKYSEAGTVLDVALGVPAKCDDVTANYPTVRALVDRDDVSFSNVVSVARAVAGYLANYYSG</sequence>
<dbReference type="NCBIfam" id="TIGR01614">
    <property type="entry name" value="PME_inhib"/>
    <property type="match status" value="1"/>
</dbReference>
<dbReference type="OrthoDB" id="773737at2759"/>
<dbReference type="CDD" id="cd15797">
    <property type="entry name" value="PMEI"/>
    <property type="match status" value="1"/>
</dbReference>
<evidence type="ECO:0000256" key="4">
    <source>
        <dbReference type="SAM" id="SignalP"/>
    </source>
</evidence>
<dbReference type="PANTHER" id="PTHR35357">
    <property type="entry name" value="OS02G0537100 PROTEIN"/>
    <property type="match status" value="1"/>
</dbReference>
<dbReference type="Proteomes" id="UP000623129">
    <property type="component" value="Unassembled WGS sequence"/>
</dbReference>
<dbReference type="SMART" id="SM00856">
    <property type="entry name" value="PMEI"/>
    <property type="match status" value="1"/>
</dbReference>
<dbReference type="AlphaFoldDB" id="A0A833R000"/>
<dbReference type="InterPro" id="IPR035513">
    <property type="entry name" value="Invertase/methylesterase_inhib"/>
</dbReference>
<name>A0A833R000_9POAL</name>
<keyword evidence="1 4" id="KW-0732">Signal</keyword>
<evidence type="ECO:0000256" key="1">
    <source>
        <dbReference type="ARBA" id="ARBA00022729"/>
    </source>
</evidence>
<dbReference type="InterPro" id="IPR006501">
    <property type="entry name" value="Pectinesterase_inhib_dom"/>
</dbReference>
<proteinExistence type="inferred from homology"/>
<protein>
    <submittedName>
        <fullName evidence="6">Invertase inhibitor</fullName>
    </submittedName>
</protein>
<dbReference type="EMBL" id="SWLB01000008">
    <property type="protein sequence ID" value="KAF3336055.1"/>
    <property type="molecule type" value="Genomic_DNA"/>
</dbReference>
<gene>
    <name evidence="6" type="ORF">FCM35_KLT20562</name>
</gene>
<organism evidence="6 7">
    <name type="scientific">Carex littledalei</name>
    <dbReference type="NCBI Taxonomy" id="544730"/>
    <lineage>
        <taxon>Eukaryota</taxon>
        <taxon>Viridiplantae</taxon>
        <taxon>Streptophyta</taxon>
        <taxon>Embryophyta</taxon>
        <taxon>Tracheophyta</taxon>
        <taxon>Spermatophyta</taxon>
        <taxon>Magnoliopsida</taxon>
        <taxon>Liliopsida</taxon>
        <taxon>Poales</taxon>
        <taxon>Cyperaceae</taxon>
        <taxon>Cyperoideae</taxon>
        <taxon>Cariceae</taxon>
        <taxon>Carex</taxon>
        <taxon>Carex subgen. Euthyceras</taxon>
    </lineage>
</organism>
<comment type="similarity">
    <text evidence="3">Belongs to the PMEI family.</text>
</comment>
<comment type="caution">
    <text evidence="6">The sequence shown here is derived from an EMBL/GenBank/DDBJ whole genome shotgun (WGS) entry which is preliminary data.</text>
</comment>